<name>A0ABV6Z6W4_UNCC1</name>
<dbReference type="InterPro" id="IPR036724">
    <property type="entry name" value="Cobalamin-bd_sf"/>
</dbReference>
<keyword evidence="4" id="KW-0408">Iron</keyword>
<organism evidence="7 8">
    <name type="scientific">candidate division CSSED10-310 bacterium</name>
    <dbReference type="NCBI Taxonomy" id="2855610"/>
    <lineage>
        <taxon>Bacteria</taxon>
        <taxon>Bacteria division CSSED10-310</taxon>
    </lineage>
</organism>
<sequence>MELMLVNSYFLERDANEQKVMKPYPALGILYLAAVAKQAGHSVHIFDGTFETFTAYRTTIQLYKPDLIGIYANVITRENALEMMKIAREMKFPVVLGGPDPSADAAEYLQAGALAIVAGEGEQTLVELLSLLEENPAGEELRSIAGLVLAQNGQLYATGIRKRIRDLDALPLPDRDALNMEQYLTAWQSKHSYSSLNLITSRGCPYHCTW</sequence>
<dbReference type="PROSITE" id="PS51332">
    <property type="entry name" value="B12_BINDING"/>
    <property type="match status" value="1"/>
</dbReference>
<keyword evidence="8" id="KW-1185">Reference proteome</keyword>
<keyword evidence="3" id="KW-0479">Metal-binding</keyword>
<dbReference type="Pfam" id="PF02310">
    <property type="entry name" value="B12-binding"/>
    <property type="match status" value="1"/>
</dbReference>
<evidence type="ECO:0000256" key="2">
    <source>
        <dbReference type="ARBA" id="ARBA00022691"/>
    </source>
</evidence>
<accession>A0ABV6Z6W4</accession>
<feature type="domain" description="B12-binding" evidence="6">
    <location>
        <begin position="12"/>
        <end position="139"/>
    </location>
</feature>
<evidence type="ECO:0000256" key="5">
    <source>
        <dbReference type="ARBA" id="ARBA00023014"/>
    </source>
</evidence>
<evidence type="ECO:0000259" key="6">
    <source>
        <dbReference type="PROSITE" id="PS51332"/>
    </source>
</evidence>
<comment type="caution">
    <text evidence="7">The sequence shown here is derived from an EMBL/GenBank/DDBJ whole genome shotgun (WGS) entry which is preliminary data.</text>
</comment>
<dbReference type="PANTHER" id="PTHR43409">
    <property type="entry name" value="ANAEROBIC MAGNESIUM-PROTOPORPHYRIN IX MONOMETHYL ESTER CYCLASE-RELATED"/>
    <property type="match status" value="1"/>
</dbReference>
<dbReference type="Gene3D" id="3.40.50.280">
    <property type="entry name" value="Cobalamin-binding domain"/>
    <property type="match status" value="1"/>
</dbReference>
<evidence type="ECO:0000313" key="7">
    <source>
        <dbReference type="EMBL" id="MFC1854180.1"/>
    </source>
</evidence>
<comment type="cofactor">
    <cofactor evidence="1">
        <name>[4Fe-4S] cluster</name>
        <dbReference type="ChEBI" id="CHEBI:49883"/>
    </cofactor>
</comment>
<protein>
    <submittedName>
        <fullName evidence="7">B12-binding domain-containing radical SAM protein</fullName>
    </submittedName>
</protein>
<evidence type="ECO:0000256" key="1">
    <source>
        <dbReference type="ARBA" id="ARBA00001966"/>
    </source>
</evidence>
<proteinExistence type="predicted"/>
<reference evidence="7 8" key="1">
    <citation type="submission" date="2024-09" db="EMBL/GenBank/DDBJ databases">
        <title>Laminarin stimulates single cell rates of sulfate reduction while oxygen inhibits transcriptomic activity in coastal marine sediment.</title>
        <authorList>
            <person name="Lindsay M."/>
            <person name="Orcutt B."/>
            <person name="Emerson D."/>
            <person name="Stepanauskas R."/>
            <person name="D'Angelo T."/>
        </authorList>
    </citation>
    <scope>NUCLEOTIDE SEQUENCE [LARGE SCALE GENOMIC DNA]</scope>
    <source>
        <strain evidence="7">SAG AM-311-K15</strain>
    </source>
</reference>
<evidence type="ECO:0000256" key="4">
    <source>
        <dbReference type="ARBA" id="ARBA00023004"/>
    </source>
</evidence>
<evidence type="ECO:0000256" key="3">
    <source>
        <dbReference type="ARBA" id="ARBA00022723"/>
    </source>
</evidence>
<gene>
    <name evidence="7" type="ORF">ACFL27_28690</name>
</gene>
<feature type="non-terminal residue" evidence="7">
    <location>
        <position position="210"/>
    </location>
</feature>
<keyword evidence="5" id="KW-0411">Iron-sulfur</keyword>
<dbReference type="Proteomes" id="UP001594351">
    <property type="component" value="Unassembled WGS sequence"/>
</dbReference>
<dbReference type="InterPro" id="IPR006158">
    <property type="entry name" value="Cobalamin-bd"/>
</dbReference>
<evidence type="ECO:0000313" key="8">
    <source>
        <dbReference type="Proteomes" id="UP001594351"/>
    </source>
</evidence>
<dbReference type="EMBL" id="JBHPBY010000753">
    <property type="protein sequence ID" value="MFC1854180.1"/>
    <property type="molecule type" value="Genomic_DNA"/>
</dbReference>
<dbReference type="PANTHER" id="PTHR43409:SF7">
    <property type="entry name" value="BLL1977 PROTEIN"/>
    <property type="match status" value="1"/>
</dbReference>
<dbReference type="InterPro" id="IPR051198">
    <property type="entry name" value="BchE-like"/>
</dbReference>
<keyword evidence="2" id="KW-0949">S-adenosyl-L-methionine</keyword>
<dbReference type="SUPFAM" id="SSF52242">
    <property type="entry name" value="Cobalamin (vitamin B12)-binding domain"/>
    <property type="match status" value="1"/>
</dbReference>